<dbReference type="EMBL" id="CM045767">
    <property type="protein sequence ID" value="KAI7997501.1"/>
    <property type="molecule type" value="Genomic_DNA"/>
</dbReference>
<dbReference type="Proteomes" id="UP001060215">
    <property type="component" value="Chromosome 10"/>
</dbReference>
<name>A0ACC0GBR2_9ERIC</name>
<keyword evidence="2" id="KW-1185">Reference proteome</keyword>
<reference evidence="1 2" key="1">
    <citation type="journal article" date="2022" name="Plant J.">
        <title>Chromosome-level genome of Camellia lanceoleosa provides a valuable resource for understanding genome evolution and self-incompatibility.</title>
        <authorList>
            <person name="Gong W."/>
            <person name="Xiao S."/>
            <person name="Wang L."/>
            <person name="Liao Z."/>
            <person name="Chang Y."/>
            <person name="Mo W."/>
            <person name="Hu G."/>
            <person name="Li W."/>
            <person name="Zhao G."/>
            <person name="Zhu H."/>
            <person name="Hu X."/>
            <person name="Ji K."/>
            <person name="Xiang X."/>
            <person name="Song Q."/>
            <person name="Yuan D."/>
            <person name="Jin S."/>
            <person name="Zhang L."/>
        </authorList>
    </citation>
    <scope>NUCLEOTIDE SEQUENCE [LARGE SCALE GENOMIC DNA]</scope>
    <source>
        <strain evidence="1">SQ_2022a</strain>
    </source>
</reference>
<comment type="caution">
    <text evidence="1">The sequence shown here is derived from an EMBL/GenBank/DDBJ whole genome shotgun (WGS) entry which is preliminary data.</text>
</comment>
<evidence type="ECO:0000313" key="2">
    <source>
        <dbReference type="Proteomes" id="UP001060215"/>
    </source>
</evidence>
<protein>
    <submittedName>
        <fullName evidence="1">MLO-like protein 3</fullName>
    </submittedName>
</protein>
<organism evidence="1 2">
    <name type="scientific">Camellia lanceoleosa</name>
    <dbReference type="NCBI Taxonomy" id="1840588"/>
    <lineage>
        <taxon>Eukaryota</taxon>
        <taxon>Viridiplantae</taxon>
        <taxon>Streptophyta</taxon>
        <taxon>Embryophyta</taxon>
        <taxon>Tracheophyta</taxon>
        <taxon>Spermatophyta</taxon>
        <taxon>Magnoliopsida</taxon>
        <taxon>eudicotyledons</taxon>
        <taxon>Gunneridae</taxon>
        <taxon>Pentapetalae</taxon>
        <taxon>asterids</taxon>
        <taxon>Ericales</taxon>
        <taxon>Theaceae</taxon>
        <taxon>Camellia</taxon>
    </lineage>
</organism>
<proteinExistence type="predicted"/>
<gene>
    <name evidence="1" type="ORF">LOK49_LG10G01713</name>
</gene>
<accession>A0ACC0GBR2</accession>
<evidence type="ECO:0000313" key="1">
    <source>
        <dbReference type="EMBL" id="KAI7997501.1"/>
    </source>
</evidence>
<sequence length="1024" mass="115482">MQTSVVGNQIPEDGGANNTESTQAVEPLPNDPVNSVVELELMWNKWAEGLQSLGINAGRLVIDGEPFERIEMRQPGHGSAEMRMELMGQRFFEFSDWDTTIQSLPTNGVGSRLNLPYGERHLGQRALLVAGPQEAGLPQSSGPHPGASSSRGPGLLNPFAADSLVHELFTGPPLKRRQLGLHHDVAVAYYSEGVPEVERQGDAEEFFTPDLGGGSDSVVLVHYGGRRRRKAHRGQVNRRLFSVGAPDVNTTPLGAISQMPNAVLWRQRRGSSSRRAPTRTGRCQKQRKSGGLVGDVFFRRRKRRLKPKACIPQRSVAGSASGYDSEPSSTANSEQSIIPADCQGSRGGLWAAWDDNYDLIGVEASDRLLVLEVLDKLMGKWYMFLVYGPPALKDRAPFWLELEQKIRSCAGPVVLVGDFNQVRNLAEKWRRQTNNHHHFIHHHHHHHQQQKIMAGGGTSGQSLEYTPTWAFATVCFFIIAISIIIEHSIHLITKWLKRNRKSALYDAVEKLKSELMLLGFMSLILAVTQESISNICIPTRLADIMLPCRKETEAETTATVEHLTVGVIRNLNFSVAGLYNGSLWTIPRRGLDEDDVDAGVVNSTDKCTAEGKVSLVSQEGIHQLHIFFFVLAVMQIVYSVLTMALGRLKMRRWKAWEKETQTTEYQAANDPNRFRFTRQTTFGRRHMTHCTDSTAHLWIKCFFRQFFKSVAKVDYLTLRHGFISAHLSGMHNNFNFQKYIQRSLEEDFKVIVSISPLLWLIVVIFMLVVVQGWHVYLFISFIPLLIVLVLGTKLEVIVARMALQLNNQDNVIIGAPLVQPHDDLFWFGRPRFVLTLLHLTLFLNAFELAFFVWVTIQFGFNSCYHEHTGIIVTRVVLAVAVQVLCSYITLPLYALVTQMGSQFKSKVLEEKIANIIKQWHAEVRVKRKKQEQCSLLTSPRTSLSTPDWSLRNNLTDFSSHHHHRPTSTTPIPTDQTNKNNFSNRGEITEEKVDTPDDHRTPNSTWLPYQAGVVELPTVRQDKGN</sequence>